<feature type="compositionally biased region" description="Polar residues" evidence="3">
    <location>
        <begin position="308"/>
        <end position="320"/>
    </location>
</feature>
<feature type="compositionally biased region" description="Acidic residues" evidence="3">
    <location>
        <begin position="539"/>
        <end position="549"/>
    </location>
</feature>
<comment type="subcellular location">
    <subcellularLocation>
        <location evidence="1">Nucleus</location>
    </subcellularLocation>
</comment>
<feature type="region of interest" description="Disordered" evidence="3">
    <location>
        <begin position="68"/>
        <end position="103"/>
    </location>
</feature>
<keyword evidence="8" id="KW-1185">Reference proteome</keyword>
<evidence type="ECO:0000259" key="6">
    <source>
        <dbReference type="Pfam" id="PF16837"/>
    </source>
</evidence>
<dbReference type="Pfam" id="PF16837">
    <property type="entry name" value="SF3A3"/>
    <property type="match status" value="1"/>
</dbReference>
<evidence type="ECO:0000256" key="1">
    <source>
        <dbReference type="ARBA" id="ARBA00004123"/>
    </source>
</evidence>
<evidence type="ECO:0008006" key="9">
    <source>
        <dbReference type="Google" id="ProtNLM"/>
    </source>
</evidence>
<proteinExistence type="predicted"/>
<evidence type="ECO:0000259" key="4">
    <source>
        <dbReference type="Pfam" id="PF11931"/>
    </source>
</evidence>
<keyword evidence="2" id="KW-0539">Nucleus</keyword>
<evidence type="ECO:0000313" key="7">
    <source>
        <dbReference type="EMBL" id="KAG2375119.1"/>
    </source>
</evidence>
<feature type="compositionally biased region" description="Low complexity" evidence="3">
    <location>
        <begin position="85"/>
        <end position="97"/>
    </location>
</feature>
<dbReference type="InterPro" id="IPR031774">
    <property type="entry name" value="SF3A3_dom"/>
</dbReference>
<gene>
    <name evidence="7" type="ORF">C9374_010123</name>
</gene>
<dbReference type="GO" id="GO:0005681">
    <property type="term" value="C:spliceosomal complex"/>
    <property type="evidence" value="ECO:0007669"/>
    <property type="project" value="InterPro"/>
</dbReference>
<feature type="region of interest" description="Disordered" evidence="3">
    <location>
        <begin position="409"/>
        <end position="449"/>
    </location>
</feature>
<accession>A0AA88GIC9</accession>
<evidence type="ECO:0000313" key="8">
    <source>
        <dbReference type="Proteomes" id="UP000816034"/>
    </source>
</evidence>
<sequence>MSNSLLVEQARLSHVDIEQAIKSVVYEIKHRAKTQKHMVYQNHRLNHHLQQIQEKAQYLKENIYGVASSGDDHQKQQPNSSHVPSGTNGTTTSVNSVFLGSPETTSDQLKSVRAQLTETTFPNTISSFYSRMAEIKEYHRKFAVKIENRNTSESSDEQLQSKIQQRVQKEIESGVVFSDEELYGRYVDLHAHYNAFLDLINEKPLESVTNNGAENIPTPASIQQIDYMEYLNTIGQFDKISLDVKNSEKYKTYLEGLLSYFIDFMTRTQPLMNMQKMIHDVEEDFDKNWREGNVGEVWAFLKPTLMKQQGEQNNASQQKPQMNTNNSGQQQQNSAAEQKKKKRRGGKRKSLHNVEKMRALALLEAKISKFLQDWLADVIQQTKVNVEKKSTRTWEENQAELERIEKQMDLEDDEEYQRQQREKRAASMANPDDPLSKYASKKNNPLNLPLGPDGKPIPYWLYKWQGLGNEYICEICGNHSYWGHREFERHFQEWRHANGMKCLGIPNTRHFHHITKIKDALDLWKNMQQQEQQQHWDEGEMEEVEDEEGNVYTKQTYIDLKKQGYIKESKDTKRQK</sequence>
<feature type="region of interest" description="Disordered" evidence="3">
    <location>
        <begin position="531"/>
        <end position="550"/>
    </location>
</feature>
<feature type="region of interest" description="Disordered" evidence="3">
    <location>
        <begin position="308"/>
        <end position="353"/>
    </location>
</feature>
<feature type="domain" description="Splicing factor SF3a60 binding" evidence="5">
    <location>
        <begin position="126"/>
        <end position="142"/>
    </location>
</feature>
<feature type="domain" description="Splicing factor SF3a60 /Prp9 subunit C-terminal" evidence="4">
    <location>
        <begin position="447"/>
        <end position="565"/>
    </location>
</feature>
<evidence type="ECO:0000256" key="2">
    <source>
        <dbReference type="ARBA" id="ARBA00023242"/>
    </source>
</evidence>
<dbReference type="Pfam" id="PF12108">
    <property type="entry name" value="SF3a60_bindingd"/>
    <property type="match status" value="1"/>
</dbReference>
<evidence type="ECO:0000256" key="3">
    <source>
        <dbReference type="SAM" id="MobiDB-lite"/>
    </source>
</evidence>
<dbReference type="PANTHER" id="PTHR12786:SF2">
    <property type="entry name" value="SPLICING FACTOR 3A SUBUNIT 3"/>
    <property type="match status" value="1"/>
</dbReference>
<feature type="compositionally biased region" description="Basic residues" evidence="3">
    <location>
        <begin position="339"/>
        <end position="351"/>
    </location>
</feature>
<dbReference type="AlphaFoldDB" id="A0AA88GIC9"/>
<dbReference type="PANTHER" id="PTHR12786">
    <property type="entry name" value="SPLICING FACTOR SF3A-RELATED"/>
    <property type="match status" value="1"/>
</dbReference>
<dbReference type="RefSeq" id="XP_044544293.1">
    <property type="nucleotide sequence ID" value="XM_044685633.1"/>
</dbReference>
<name>A0AA88GIC9_NAELO</name>
<dbReference type="InterPro" id="IPR024598">
    <property type="entry name" value="SF3a60/Prp9_C"/>
</dbReference>
<dbReference type="Pfam" id="PF11931">
    <property type="entry name" value="SF3a60_Prp9_C"/>
    <property type="match status" value="1"/>
</dbReference>
<comment type="caution">
    <text evidence="7">The sequence shown here is derived from an EMBL/GenBank/DDBJ whole genome shotgun (WGS) entry which is preliminary data.</text>
</comment>
<organism evidence="7 8">
    <name type="scientific">Naegleria lovaniensis</name>
    <name type="common">Amoeba</name>
    <dbReference type="NCBI Taxonomy" id="51637"/>
    <lineage>
        <taxon>Eukaryota</taxon>
        <taxon>Discoba</taxon>
        <taxon>Heterolobosea</taxon>
        <taxon>Tetramitia</taxon>
        <taxon>Eutetramitia</taxon>
        <taxon>Vahlkampfiidae</taxon>
        <taxon>Naegleria</taxon>
    </lineage>
</organism>
<dbReference type="GO" id="GO:0003723">
    <property type="term" value="F:RNA binding"/>
    <property type="evidence" value="ECO:0007669"/>
    <property type="project" value="InterPro"/>
</dbReference>
<feature type="compositionally biased region" description="Low complexity" evidence="3">
    <location>
        <begin position="321"/>
        <end position="336"/>
    </location>
</feature>
<dbReference type="InterPro" id="IPR021966">
    <property type="entry name" value="SF3a60_bindingd"/>
</dbReference>
<dbReference type="EMBL" id="PYSW02000040">
    <property type="protein sequence ID" value="KAG2375119.1"/>
    <property type="molecule type" value="Genomic_DNA"/>
</dbReference>
<feature type="domain" description="SF3A3" evidence="6">
    <location>
        <begin position="177"/>
        <end position="241"/>
    </location>
</feature>
<dbReference type="Proteomes" id="UP000816034">
    <property type="component" value="Unassembled WGS sequence"/>
</dbReference>
<dbReference type="GeneID" id="68102577"/>
<dbReference type="InterPro" id="IPR051421">
    <property type="entry name" value="RNA_Proc_DNA_Dmg_Regulator"/>
</dbReference>
<reference evidence="7 8" key="1">
    <citation type="journal article" date="2018" name="BMC Genomics">
        <title>The genome of Naegleria lovaniensis, the basis for a comparative approach to unravel pathogenicity factors of the human pathogenic amoeba N. fowleri.</title>
        <authorList>
            <person name="Liechti N."/>
            <person name="Schurch N."/>
            <person name="Bruggmann R."/>
            <person name="Wittwer M."/>
        </authorList>
    </citation>
    <scope>NUCLEOTIDE SEQUENCE [LARGE SCALE GENOMIC DNA]</scope>
    <source>
        <strain evidence="7 8">ATCC 30569</strain>
    </source>
</reference>
<dbReference type="GO" id="GO:0000398">
    <property type="term" value="P:mRNA splicing, via spliceosome"/>
    <property type="evidence" value="ECO:0007669"/>
    <property type="project" value="InterPro"/>
</dbReference>
<feature type="compositionally biased region" description="Basic and acidic residues" evidence="3">
    <location>
        <begin position="416"/>
        <end position="425"/>
    </location>
</feature>
<evidence type="ECO:0000259" key="5">
    <source>
        <dbReference type="Pfam" id="PF12108"/>
    </source>
</evidence>
<protein>
    <recommendedName>
        <fullName evidence="9">Matrin-type domain-containing protein</fullName>
    </recommendedName>
</protein>